<reference evidence="2 3" key="1">
    <citation type="submission" date="2021-07" db="EMBL/GenBank/DDBJ databases">
        <title>Stakelama flava sp. nov., a novel endophytic bacterium isolated from branch of Kandelia candel.</title>
        <authorList>
            <person name="Tuo L."/>
        </authorList>
    </citation>
    <scope>NUCLEOTIDE SEQUENCE [LARGE SCALE GENOMIC DNA]</scope>
    <source>
        <strain evidence="2 3">CBK3Z-3</strain>
    </source>
</reference>
<feature type="transmembrane region" description="Helical" evidence="1">
    <location>
        <begin position="6"/>
        <end position="26"/>
    </location>
</feature>
<evidence type="ECO:0000313" key="2">
    <source>
        <dbReference type="EMBL" id="MBW4331664.1"/>
    </source>
</evidence>
<evidence type="ECO:0000256" key="1">
    <source>
        <dbReference type="SAM" id="Phobius"/>
    </source>
</evidence>
<comment type="caution">
    <text evidence="2">The sequence shown here is derived from an EMBL/GenBank/DDBJ whole genome shotgun (WGS) entry which is preliminary data.</text>
</comment>
<keyword evidence="1" id="KW-0472">Membrane</keyword>
<dbReference type="Proteomes" id="UP001197214">
    <property type="component" value="Unassembled WGS sequence"/>
</dbReference>
<evidence type="ECO:0008006" key="4">
    <source>
        <dbReference type="Google" id="ProtNLM"/>
    </source>
</evidence>
<accession>A0ABS6XN85</accession>
<keyword evidence="3" id="KW-1185">Reference proteome</keyword>
<dbReference type="EMBL" id="JAHWZX010000012">
    <property type="protein sequence ID" value="MBW4331664.1"/>
    <property type="molecule type" value="Genomic_DNA"/>
</dbReference>
<keyword evidence="1" id="KW-1133">Transmembrane helix</keyword>
<dbReference type="RefSeq" id="WP_219238789.1">
    <property type="nucleotide sequence ID" value="NZ_JAHWZX010000012.1"/>
</dbReference>
<gene>
    <name evidence="2" type="ORF">KY084_12370</name>
</gene>
<protein>
    <recommendedName>
        <fullName evidence="4">LPXTG cell wall anchor domain-containing protein</fullName>
    </recommendedName>
</protein>
<evidence type="ECO:0000313" key="3">
    <source>
        <dbReference type="Proteomes" id="UP001197214"/>
    </source>
</evidence>
<organism evidence="2 3">
    <name type="scientific">Stakelama flava</name>
    <dbReference type="NCBI Taxonomy" id="2860338"/>
    <lineage>
        <taxon>Bacteria</taxon>
        <taxon>Pseudomonadati</taxon>
        <taxon>Pseudomonadota</taxon>
        <taxon>Alphaproteobacteria</taxon>
        <taxon>Sphingomonadales</taxon>
        <taxon>Sphingomonadaceae</taxon>
        <taxon>Stakelama</taxon>
    </lineage>
</organism>
<sequence>MQTRTLIAYFLIFLLVAGFGVALYIWRVRRRRERALRQGRRPSPRPGKGRPF</sequence>
<name>A0ABS6XN85_9SPHN</name>
<proteinExistence type="predicted"/>
<keyword evidence="1" id="KW-0812">Transmembrane</keyword>